<organism evidence="1 2">
    <name type="scientific">Dreissena polymorpha</name>
    <name type="common">Zebra mussel</name>
    <name type="synonym">Mytilus polymorpha</name>
    <dbReference type="NCBI Taxonomy" id="45954"/>
    <lineage>
        <taxon>Eukaryota</taxon>
        <taxon>Metazoa</taxon>
        <taxon>Spiralia</taxon>
        <taxon>Lophotrochozoa</taxon>
        <taxon>Mollusca</taxon>
        <taxon>Bivalvia</taxon>
        <taxon>Autobranchia</taxon>
        <taxon>Heteroconchia</taxon>
        <taxon>Euheterodonta</taxon>
        <taxon>Imparidentia</taxon>
        <taxon>Neoheterodontei</taxon>
        <taxon>Myida</taxon>
        <taxon>Dreissenoidea</taxon>
        <taxon>Dreissenidae</taxon>
        <taxon>Dreissena</taxon>
    </lineage>
</organism>
<evidence type="ECO:0000313" key="1">
    <source>
        <dbReference type="EMBL" id="KAH3691908.1"/>
    </source>
</evidence>
<sequence>MPHAVESFLKVNEVVEEFTMVLQLFFNNNSAVENLFQCAPPSSESSLLYYQ</sequence>
<evidence type="ECO:0000313" key="2">
    <source>
        <dbReference type="Proteomes" id="UP000828390"/>
    </source>
</evidence>
<reference evidence="1" key="2">
    <citation type="submission" date="2020-11" db="EMBL/GenBank/DDBJ databases">
        <authorList>
            <person name="McCartney M.A."/>
            <person name="Auch B."/>
            <person name="Kono T."/>
            <person name="Mallez S."/>
            <person name="Becker A."/>
            <person name="Gohl D.M."/>
            <person name="Silverstein K.A.T."/>
            <person name="Koren S."/>
            <person name="Bechman K.B."/>
            <person name="Herman A."/>
            <person name="Abrahante J.E."/>
            <person name="Garbe J."/>
        </authorList>
    </citation>
    <scope>NUCLEOTIDE SEQUENCE</scope>
    <source>
        <strain evidence="1">Duluth1</strain>
        <tissue evidence="1">Whole animal</tissue>
    </source>
</reference>
<proteinExistence type="predicted"/>
<keyword evidence="2" id="KW-1185">Reference proteome</keyword>
<dbReference type="Proteomes" id="UP000828390">
    <property type="component" value="Unassembled WGS sequence"/>
</dbReference>
<name>A0A9D4BEN2_DREPO</name>
<protein>
    <submittedName>
        <fullName evidence="1">Uncharacterized protein</fullName>
    </submittedName>
</protein>
<gene>
    <name evidence="1" type="ORF">DPMN_192451</name>
</gene>
<reference evidence="1" key="1">
    <citation type="journal article" date="2019" name="bioRxiv">
        <title>The Genome of the Zebra Mussel, Dreissena polymorpha: A Resource for Invasive Species Research.</title>
        <authorList>
            <person name="McCartney M.A."/>
            <person name="Auch B."/>
            <person name="Kono T."/>
            <person name="Mallez S."/>
            <person name="Zhang Y."/>
            <person name="Obille A."/>
            <person name="Becker A."/>
            <person name="Abrahante J.E."/>
            <person name="Garbe J."/>
            <person name="Badalamenti J.P."/>
            <person name="Herman A."/>
            <person name="Mangelson H."/>
            <person name="Liachko I."/>
            <person name="Sullivan S."/>
            <person name="Sone E.D."/>
            <person name="Koren S."/>
            <person name="Silverstein K.A.T."/>
            <person name="Beckman K.B."/>
            <person name="Gohl D.M."/>
        </authorList>
    </citation>
    <scope>NUCLEOTIDE SEQUENCE</scope>
    <source>
        <strain evidence="1">Duluth1</strain>
        <tissue evidence="1">Whole animal</tissue>
    </source>
</reference>
<accession>A0A9D4BEN2</accession>
<comment type="caution">
    <text evidence="1">The sequence shown here is derived from an EMBL/GenBank/DDBJ whole genome shotgun (WGS) entry which is preliminary data.</text>
</comment>
<dbReference type="AlphaFoldDB" id="A0A9D4BEN2"/>
<dbReference type="EMBL" id="JAIWYP010000028">
    <property type="protein sequence ID" value="KAH3691908.1"/>
    <property type="molecule type" value="Genomic_DNA"/>
</dbReference>